<evidence type="ECO:0000256" key="1">
    <source>
        <dbReference type="SAM" id="MobiDB-lite"/>
    </source>
</evidence>
<sequence>MELVPHCGLSRPDRGARRRPQGKLIEVGAAWARAVTGRTDPSKPTPPDEEMRAEFARLGVAIEVPDADPETVEVMVELWPAVRLFTRLGTQWRSIAGYSGVTWIGLDYAAVDVAMRRLGAEGVNFEDLQALEQGALGVLNGGV</sequence>
<comment type="caution">
    <text evidence="2">The sequence shown here is derived from an EMBL/GenBank/DDBJ whole genome shotgun (WGS) entry which is preliminary data.</text>
</comment>
<proteinExistence type="predicted"/>
<name>A0A6A7Y827_9HYPH</name>
<accession>A0A6A7Y827</accession>
<dbReference type="AlphaFoldDB" id="A0A6A7Y827"/>
<dbReference type="EMBL" id="VWNA01000001">
    <property type="protein sequence ID" value="MQT13639.1"/>
    <property type="molecule type" value="Genomic_DNA"/>
</dbReference>
<evidence type="ECO:0000313" key="2">
    <source>
        <dbReference type="EMBL" id="MQT13639.1"/>
    </source>
</evidence>
<organism evidence="2 3">
    <name type="scientific">Segnochrobactrum spirostomi</name>
    <dbReference type="NCBI Taxonomy" id="2608987"/>
    <lineage>
        <taxon>Bacteria</taxon>
        <taxon>Pseudomonadati</taxon>
        <taxon>Pseudomonadota</taxon>
        <taxon>Alphaproteobacteria</taxon>
        <taxon>Hyphomicrobiales</taxon>
        <taxon>Segnochrobactraceae</taxon>
        <taxon>Segnochrobactrum</taxon>
    </lineage>
</organism>
<protein>
    <recommendedName>
        <fullName evidence="4">DUF1799 domain-containing protein</fullName>
    </recommendedName>
</protein>
<dbReference type="Pfam" id="PF08809">
    <property type="entry name" value="DUF1799"/>
    <property type="match status" value="1"/>
</dbReference>
<gene>
    <name evidence="2" type="ORF">F0357_13515</name>
</gene>
<evidence type="ECO:0000313" key="3">
    <source>
        <dbReference type="Proteomes" id="UP000332515"/>
    </source>
</evidence>
<dbReference type="InterPro" id="IPR014915">
    <property type="entry name" value="Phage_TLS_TfmB"/>
</dbReference>
<reference evidence="2 3" key="1">
    <citation type="submission" date="2019-09" db="EMBL/GenBank/DDBJ databases">
        <title>Segnochrobactrum spirostomi gen. nov., sp. nov., isolated from the ciliate Spirostomum cf. yagiui and description of a novel family, Segnochrobactraceae fam. nov. within the order Rhizobiales of the class Alphaproteobacteria.</title>
        <authorList>
            <person name="Akter S."/>
            <person name="Shazib S.U.A."/>
            <person name="Shin M.K."/>
        </authorList>
    </citation>
    <scope>NUCLEOTIDE SEQUENCE [LARGE SCALE GENOMIC DNA]</scope>
    <source>
        <strain evidence="2 3">Sp-1</strain>
    </source>
</reference>
<keyword evidence="3" id="KW-1185">Reference proteome</keyword>
<feature type="region of interest" description="Disordered" evidence="1">
    <location>
        <begin position="1"/>
        <end position="20"/>
    </location>
</feature>
<evidence type="ECO:0008006" key="4">
    <source>
        <dbReference type="Google" id="ProtNLM"/>
    </source>
</evidence>
<dbReference type="Proteomes" id="UP000332515">
    <property type="component" value="Unassembled WGS sequence"/>
</dbReference>